<comment type="caution">
    <text evidence="1">The sequence shown here is derived from an EMBL/GenBank/DDBJ whole genome shotgun (WGS) entry which is preliminary data.</text>
</comment>
<sequence length="99" mass="11171">MTEIGLNSISLEKVFPAKQFLCCFVELLMLWECMECSWLKNPVEEHFGVGNCFLSVGQTAQCTAVAWSEHAYGCAKLWLIIPCILNITDCTLPCFKSWS</sequence>
<evidence type="ECO:0000313" key="1">
    <source>
        <dbReference type="EMBL" id="KAJ7535519.1"/>
    </source>
</evidence>
<organism evidence="1 2">
    <name type="scientific">Diphasiastrum complanatum</name>
    <name type="common">Issler's clubmoss</name>
    <name type="synonym">Lycopodium complanatum</name>
    <dbReference type="NCBI Taxonomy" id="34168"/>
    <lineage>
        <taxon>Eukaryota</taxon>
        <taxon>Viridiplantae</taxon>
        <taxon>Streptophyta</taxon>
        <taxon>Embryophyta</taxon>
        <taxon>Tracheophyta</taxon>
        <taxon>Lycopodiopsida</taxon>
        <taxon>Lycopodiales</taxon>
        <taxon>Lycopodiaceae</taxon>
        <taxon>Lycopodioideae</taxon>
        <taxon>Diphasiastrum</taxon>
    </lineage>
</organism>
<dbReference type="EMBL" id="CM055103">
    <property type="protein sequence ID" value="KAJ7535519.1"/>
    <property type="molecule type" value="Genomic_DNA"/>
</dbReference>
<accession>A0ACC2C0I0</accession>
<name>A0ACC2C0I0_DIPCM</name>
<proteinExistence type="predicted"/>
<keyword evidence="2" id="KW-1185">Reference proteome</keyword>
<protein>
    <submittedName>
        <fullName evidence="1">Uncharacterized protein</fullName>
    </submittedName>
</protein>
<reference evidence="2" key="1">
    <citation type="journal article" date="2024" name="Proc. Natl. Acad. Sci. U.S.A.">
        <title>Extraordinary preservation of gene collinearity over three hundred million years revealed in homosporous lycophytes.</title>
        <authorList>
            <person name="Li C."/>
            <person name="Wickell D."/>
            <person name="Kuo L.Y."/>
            <person name="Chen X."/>
            <person name="Nie B."/>
            <person name="Liao X."/>
            <person name="Peng D."/>
            <person name="Ji J."/>
            <person name="Jenkins J."/>
            <person name="Williams M."/>
            <person name="Shu S."/>
            <person name="Plott C."/>
            <person name="Barry K."/>
            <person name="Rajasekar S."/>
            <person name="Grimwood J."/>
            <person name="Han X."/>
            <person name="Sun S."/>
            <person name="Hou Z."/>
            <person name="He W."/>
            <person name="Dai G."/>
            <person name="Sun C."/>
            <person name="Schmutz J."/>
            <person name="Leebens-Mack J.H."/>
            <person name="Li F.W."/>
            <person name="Wang L."/>
        </authorList>
    </citation>
    <scope>NUCLEOTIDE SEQUENCE [LARGE SCALE GENOMIC DNA]</scope>
    <source>
        <strain evidence="2">cv. PW_Plant_1</strain>
    </source>
</reference>
<evidence type="ECO:0000313" key="2">
    <source>
        <dbReference type="Proteomes" id="UP001162992"/>
    </source>
</evidence>
<dbReference type="Proteomes" id="UP001162992">
    <property type="component" value="Chromosome 12"/>
</dbReference>
<gene>
    <name evidence="1" type="ORF">O6H91_12G037100</name>
</gene>